<dbReference type="PANTHER" id="PTHR43353">
    <property type="entry name" value="SUCCINATE-SEMIALDEHYDE DEHYDROGENASE, MITOCHONDRIAL"/>
    <property type="match status" value="1"/>
</dbReference>
<accession>A0A4P6XX28</accession>
<dbReference type="Proteomes" id="UP000292447">
    <property type="component" value="Chromosome VI"/>
</dbReference>
<evidence type="ECO:0000313" key="5">
    <source>
        <dbReference type="EMBL" id="QBM90888.1"/>
    </source>
</evidence>
<dbReference type="InterPro" id="IPR015590">
    <property type="entry name" value="Aldehyde_DH_dom"/>
</dbReference>
<dbReference type="InterPro" id="IPR029510">
    <property type="entry name" value="Ald_DH_CS_GLU"/>
</dbReference>
<keyword evidence="6" id="KW-1185">Reference proteome</keyword>
<dbReference type="Pfam" id="PF00171">
    <property type="entry name" value="Aldedh"/>
    <property type="match status" value="1"/>
</dbReference>
<dbReference type="Gene3D" id="3.40.309.10">
    <property type="entry name" value="Aldehyde Dehydrogenase, Chain A, domain 2"/>
    <property type="match status" value="1"/>
</dbReference>
<organism evidence="5 6">
    <name type="scientific">Metschnikowia aff. pulcherrima</name>
    <dbReference type="NCBI Taxonomy" id="2163413"/>
    <lineage>
        <taxon>Eukaryota</taxon>
        <taxon>Fungi</taxon>
        <taxon>Dikarya</taxon>
        <taxon>Ascomycota</taxon>
        <taxon>Saccharomycotina</taxon>
        <taxon>Pichiomycetes</taxon>
        <taxon>Metschnikowiaceae</taxon>
        <taxon>Metschnikowia</taxon>
    </lineage>
</organism>
<name>A0A4P6XX28_9ASCO</name>
<dbReference type="EMBL" id="CP034461">
    <property type="protein sequence ID" value="QBM90888.1"/>
    <property type="molecule type" value="Genomic_DNA"/>
</dbReference>
<feature type="active site" evidence="2">
    <location>
        <position position="263"/>
    </location>
</feature>
<protein>
    <submittedName>
        <fullName evidence="5">Acyl-CoA reductase</fullName>
    </submittedName>
</protein>
<comment type="similarity">
    <text evidence="3">Belongs to the aldehyde dehydrogenase family.</text>
</comment>
<dbReference type="InterPro" id="IPR016162">
    <property type="entry name" value="Ald_DH_N"/>
</dbReference>
<proteinExistence type="inferred from homology"/>
<dbReference type="PANTHER" id="PTHR43353:SF6">
    <property type="entry name" value="CYTOPLASMIC ALDEHYDE DEHYDROGENASE (EUROFUNG)"/>
    <property type="match status" value="1"/>
</dbReference>
<dbReference type="InterPro" id="IPR016161">
    <property type="entry name" value="Ald_DH/histidinol_DH"/>
</dbReference>
<feature type="domain" description="Aldehyde dehydrogenase" evidence="4">
    <location>
        <begin position="55"/>
        <end position="480"/>
    </location>
</feature>
<evidence type="ECO:0000259" key="4">
    <source>
        <dbReference type="Pfam" id="PF00171"/>
    </source>
</evidence>
<evidence type="ECO:0000256" key="2">
    <source>
        <dbReference type="PROSITE-ProRule" id="PRU10007"/>
    </source>
</evidence>
<dbReference type="Gene3D" id="3.40.605.10">
    <property type="entry name" value="Aldehyde Dehydrogenase, Chain A, domain 1"/>
    <property type="match status" value="1"/>
</dbReference>
<dbReference type="STRING" id="2163413.A0A4P6XX28"/>
<dbReference type="GO" id="GO:0009450">
    <property type="term" value="P:gamma-aminobutyric acid catabolic process"/>
    <property type="evidence" value="ECO:0007669"/>
    <property type="project" value="TreeGrafter"/>
</dbReference>
<dbReference type="AlphaFoldDB" id="A0A4P6XX28"/>
<dbReference type="GO" id="GO:0004777">
    <property type="term" value="F:succinate-semialdehyde dehydrogenase (NAD+) activity"/>
    <property type="evidence" value="ECO:0007669"/>
    <property type="project" value="TreeGrafter"/>
</dbReference>
<dbReference type="SUPFAM" id="SSF53720">
    <property type="entry name" value="ALDH-like"/>
    <property type="match status" value="1"/>
</dbReference>
<evidence type="ECO:0000256" key="1">
    <source>
        <dbReference type="ARBA" id="ARBA00023002"/>
    </source>
</evidence>
<dbReference type="InterPro" id="IPR050740">
    <property type="entry name" value="Aldehyde_DH_Superfamily"/>
</dbReference>
<evidence type="ECO:0000313" key="6">
    <source>
        <dbReference type="Proteomes" id="UP000292447"/>
    </source>
</evidence>
<dbReference type="PROSITE" id="PS00687">
    <property type="entry name" value="ALDEHYDE_DEHYDR_GLU"/>
    <property type="match status" value="1"/>
</dbReference>
<gene>
    <name evidence="5" type="primary">MPUL0F04760</name>
    <name evidence="5" type="ORF">METSCH_F04760</name>
</gene>
<evidence type="ECO:0000256" key="3">
    <source>
        <dbReference type="RuleBase" id="RU003345"/>
    </source>
</evidence>
<reference evidence="6" key="1">
    <citation type="submission" date="2019-03" db="EMBL/GenBank/DDBJ databases">
        <title>Snf2 controls pulcherriminic acid biosynthesis and connects pigmentation and antifungal activity of the yeast Metschnikowia pulcherrima.</title>
        <authorList>
            <person name="Gore-Lloyd D."/>
            <person name="Sumann I."/>
            <person name="Brachmann A.O."/>
            <person name="Schneeberger K."/>
            <person name="Ortiz-Merino R.A."/>
            <person name="Moreno-Beltran M."/>
            <person name="Schlaefli M."/>
            <person name="Kirner P."/>
            <person name="Santos Kron A."/>
            <person name="Wolfe K.H."/>
            <person name="Piel J."/>
            <person name="Ahrens C.H."/>
            <person name="Henk D."/>
            <person name="Freimoser F.M."/>
        </authorList>
    </citation>
    <scope>NUCLEOTIDE SEQUENCE [LARGE SCALE GENOMIC DNA]</scope>
    <source>
        <strain evidence="6">APC 1.2</strain>
    </source>
</reference>
<sequence length="485" mass="52563">MSLTRLTFTSFFTRRVSTIPCILNGKDVIGLSKVPVVSHNGVLLHHYAPLDRPLEKVDEICKNANSGFQKWSARSSEERRDIFFAAALIIENNRQLYIDAHTEIGGPAAFAEFGVAGAVASCKEYAMHMTRPFGLSLQTQQADFAITHQTPIGPVLAIAPWNAPTILWARAVMAPLAAGCSVVLKSCDKAPLPPSLLTQHLLQAGVDVEALQLVQVQPSENKAVVESFLQHKYIKKVNFTGSTAVGRQIAAVAAQNLKPALLELGGKNVAVICKDADLQKAAANVLFSAWFHKGQVCMCVDSVYVHEDVYDAFLAVLKTEAAKMMENPDFALNQRDSAAAEKVQQLVTEAVKKGAKVVFGNRPNEGSSNCSPIVLTDMNDDIDLASEESFGPVFSVDKFHDMNAVIARINDQPHGLKASVWSSDVLSALETAKKLDFGGVHVNGSTIHDEPTVPHGAVKDSGSGRFNSVWGLEEFRYTKLITLSK</sequence>
<dbReference type="InterPro" id="IPR016163">
    <property type="entry name" value="Ald_DH_C"/>
</dbReference>
<keyword evidence="1 3" id="KW-0560">Oxidoreductase</keyword>